<comment type="function">
    <text evidence="18">Catalyzes the epimerization of the S- and R-forms of NAD(P)HX, a damaged form of NAD(P)H that is a result of enzymatic or heat-dependent hydration. This is a prerequisite for the S-specific NAD(P)H-hydrate dehydratase to allow the repair of both epimers of NAD(P)HX.</text>
</comment>
<evidence type="ECO:0000256" key="18">
    <source>
        <dbReference type="HAMAP-Rule" id="MF_01966"/>
    </source>
</evidence>
<dbReference type="PROSITE" id="PS51383">
    <property type="entry name" value="YJEF_C_3"/>
    <property type="match status" value="1"/>
</dbReference>
<dbReference type="PROSITE" id="PS01050">
    <property type="entry name" value="YJEF_C_2"/>
    <property type="match status" value="1"/>
</dbReference>
<evidence type="ECO:0000256" key="13">
    <source>
        <dbReference type="ARBA" id="ARBA00023268"/>
    </source>
</evidence>
<evidence type="ECO:0000256" key="11">
    <source>
        <dbReference type="ARBA" id="ARBA00023235"/>
    </source>
</evidence>
<comment type="catalytic activity">
    <reaction evidence="16 17 19">
        <text>(6S)-NADPHX + ADP = AMP + phosphate + NADPH + H(+)</text>
        <dbReference type="Rhea" id="RHEA:32235"/>
        <dbReference type="ChEBI" id="CHEBI:15378"/>
        <dbReference type="ChEBI" id="CHEBI:43474"/>
        <dbReference type="ChEBI" id="CHEBI:57783"/>
        <dbReference type="ChEBI" id="CHEBI:64076"/>
        <dbReference type="ChEBI" id="CHEBI:456215"/>
        <dbReference type="ChEBI" id="CHEBI:456216"/>
        <dbReference type="EC" id="4.2.1.136"/>
    </reaction>
</comment>
<dbReference type="GO" id="GO:0005524">
    <property type="term" value="F:ATP binding"/>
    <property type="evidence" value="ECO:0007669"/>
    <property type="project" value="UniProtKB-UniRule"/>
</dbReference>
<dbReference type="CDD" id="cd01171">
    <property type="entry name" value="YXKO-related"/>
    <property type="match status" value="1"/>
</dbReference>
<feature type="binding site" evidence="17">
    <location>
        <position position="379"/>
    </location>
    <ligand>
        <name>(6S)-NADPHX</name>
        <dbReference type="ChEBI" id="CHEBI:64076"/>
    </ligand>
</feature>
<dbReference type="GO" id="GO:0052855">
    <property type="term" value="F:ADP-dependent NAD(P)H-hydrate dehydratase activity"/>
    <property type="evidence" value="ECO:0007669"/>
    <property type="project" value="UniProtKB-UniRule"/>
</dbReference>
<keyword evidence="11 18" id="KW-0413">Isomerase</keyword>
<keyword evidence="10 17" id="KW-0520">NAD</keyword>
<dbReference type="EC" id="5.1.99.6" evidence="19"/>
<dbReference type="PIRSF" id="PIRSF017184">
    <property type="entry name" value="Nnr"/>
    <property type="match status" value="1"/>
</dbReference>
<evidence type="ECO:0000256" key="17">
    <source>
        <dbReference type="HAMAP-Rule" id="MF_01965"/>
    </source>
</evidence>
<comment type="similarity">
    <text evidence="18">Belongs to the NnrE/AIBP family.</text>
</comment>
<keyword evidence="13" id="KW-0511">Multifunctional enzyme</keyword>
<keyword evidence="22" id="KW-0808">Transferase</keyword>
<evidence type="ECO:0000256" key="15">
    <source>
        <dbReference type="ARBA" id="ARBA00048238"/>
    </source>
</evidence>
<evidence type="ECO:0000256" key="9">
    <source>
        <dbReference type="ARBA" id="ARBA00022958"/>
    </source>
</evidence>
<evidence type="ECO:0000256" key="1">
    <source>
        <dbReference type="ARBA" id="ARBA00000013"/>
    </source>
</evidence>
<dbReference type="PATRIC" id="fig|1411148.3.peg.505"/>
<gene>
    <name evidence="17" type="primary">nnrD</name>
    <name evidence="18" type="synonym">nnrE</name>
    <name evidence="22" type="ORF">N425_03800</name>
</gene>
<comment type="similarity">
    <text evidence="4 19">In the C-terminal section; belongs to the NnrD/CARKD family.</text>
</comment>
<feature type="binding site" evidence="18">
    <location>
        <position position="59"/>
    </location>
    <ligand>
        <name>K(+)</name>
        <dbReference type="ChEBI" id="CHEBI:29103"/>
    </ligand>
</feature>
<feature type="binding site" evidence="17">
    <location>
        <position position="444"/>
    </location>
    <ligand>
        <name>(6S)-NADPHX</name>
        <dbReference type="ChEBI" id="CHEBI:64076"/>
    </ligand>
</feature>
<dbReference type="EC" id="4.2.1.136" evidence="19"/>
<keyword evidence="7 17" id="KW-0067">ATP-binding</keyword>
<dbReference type="SUPFAM" id="SSF53613">
    <property type="entry name" value="Ribokinase-like"/>
    <property type="match status" value="1"/>
</dbReference>
<dbReference type="PROSITE" id="PS51385">
    <property type="entry name" value="YJEF_N"/>
    <property type="match status" value="1"/>
</dbReference>
<comment type="catalytic activity">
    <reaction evidence="2 18 19">
        <text>(6R)-NADPHX = (6S)-NADPHX</text>
        <dbReference type="Rhea" id="RHEA:32227"/>
        <dbReference type="ChEBI" id="CHEBI:64076"/>
        <dbReference type="ChEBI" id="CHEBI:64077"/>
        <dbReference type="EC" id="5.1.99.6"/>
    </reaction>
</comment>
<dbReference type="PANTHER" id="PTHR12592">
    <property type="entry name" value="ATP-DEPENDENT (S)-NAD(P)H-HYDRATE DEHYDRATASE FAMILY MEMBER"/>
    <property type="match status" value="1"/>
</dbReference>
<dbReference type="GO" id="GO:0052856">
    <property type="term" value="F:NAD(P)HX epimerase activity"/>
    <property type="evidence" value="ECO:0007669"/>
    <property type="project" value="UniProtKB-UniRule"/>
</dbReference>
<protein>
    <recommendedName>
        <fullName evidence="19">Bifunctional NAD(P)H-hydrate repair enzyme</fullName>
    </recommendedName>
    <alternativeName>
        <fullName evidence="19">Nicotinamide nucleotide repair protein</fullName>
    </alternativeName>
    <domain>
        <recommendedName>
            <fullName evidence="19">ADP-dependent (S)-NAD(P)H-hydrate dehydratase</fullName>
            <ecNumber evidence="19">4.2.1.136</ecNumber>
        </recommendedName>
        <alternativeName>
            <fullName evidence="19">ADP-dependent NAD(P)HX dehydratase</fullName>
        </alternativeName>
    </domain>
    <domain>
        <recommendedName>
            <fullName evidence="19">NAD(P)H-hydrate epimerase</fullName>
            <ecNumber evidence="19">5.1.99.6</ecNumber>
        </recommendedName>
    </domain>
</protein>
<accession>W2C5M3</accession>
<feature type="binding site" evidence="18">
    <location>
        <position position="142"/>
    </location>
    <ligand>
        <name>(6S)-NADPHX</name>
        <dbReference type="ChEBI" id="CHEBI:64076"/>
    </ligand>
</feature>
<feature type="binding site" evidence="17">
    <location>
        <position position="264"/>
    </location>
    <ligand>
        <name>(6S)-NADPHX</name>
        <dbReference type="ChEBI" id="CHEBI:64076"/>
    </ligand>
</feature>
<comment type="catalytic activity">
    <reaction evidence="1 18 19">
        <text>(6R)-NADHX = (6S)-NADHX</text>
        <dbReference type="Rhea" id="RHEA:32215"/>
        <dbReference type="ChEBI" id="CHEBI:64074"/>
        <dbReference type="ChEBI" id="CHEBI:64075"/>
        <dbReference type="EC" id="5.1.99.6"/>
    </reaction>
</comment>
<evidence type="ECO:0000256" key="8">
    <source>
        <dbReference type="ARBA" id="ARBA00022857"/>
    </source>
</evidence>
<feature type="binding site" evidence="17">
    <location>
        <position position="328"/>
    </location>
    <ligand>
        <name>(6S)-NADPHX</name>
        <dbReference type="ChEBI" id="CHEBI:64076"/>
    </ligand>
</feature>
<evidence type="ECO:0000256" key="10">
    <source>
        <dbReference type="ARBA" id="ARBA00023027"/>
    </source>
</evidence>
<feature type="domain" description="YjeF C-terminal" evidence="20">
    <location>
        <begin position="229"/>
        <end position="503"/>
    </location>
</feature>
<dbReference type="InterPro" id="IPR017953">
    <property type="entry name" value="Carbohydrate_kinase_pred_CS"/>
</dbReference>
<dbReference type="InterPro" id="IPR030677">
    <property type="entry name" value="Nnr"/>
</dbReference>
<comment type="similarity">
    <text evidence="17">Belongs to the NnrD/CARKD family.</text>
</comment>
<dbReference type="Gene3D" id="3.40.1190.20">
    <property type="match status" value="1"/>
</dbReference>
<dbReference type="EMBL" id="AYUF01000341">
    <property type="protein sequence ID" value="ETK02519.1"/>
    <property type="molecule type" value="Genomic_DNA"/>
</dbReference>
<organism evidence="22 23">
    <name type="scientific">Tannerella sp. oral taxon BU063 isolate Cell 2</name>
    <dbReference type="NCBI Taxonomy" id="1411148"/>
    <lineage>
        <taxon>Bacteria</taxon>
        <taxon>Pseudomonadati</taxon>
        <taxon>Bacteroidota</taxon>
        <taxon>Bacteroidia</taxon>
        <taxon>Bacteroidales</taxon>
        <taxon>Tannerellaceae</taxon>
        <taxon>Tannerella</taxon>
    </lineage>
</organism>
<dbReference type="Gene3D" id="3.40.50.10260">
    <property type="entry name" value="YjeF N-terminal domain"/>
    <property type="match status" value="1"/>
</dbReference>
<evidence type="ECO:0000313" key="23">
    <source>
        <dbReference type="Proteomes" id="UP000018837"/>
    </source>
</evidence>
<feature type="binding site" evidence="17">
    <location>
        <begin position="414"/>
        <end position="418"/>
    </location>
    <ligand>
        <name>AMP</name>
        <dbReference type="ChEBI" id="CHEBI:456215"/>
    </ligand>
</feature>
<proteinExistence type="inferred from homology"/>
<dbReference type="InterPro" id="IPR004443">
    <property type="entry name" value="YjeF_N_dom"/>
</dbReference>
<keyword evidence="8 17" id="KW-0521">NADP</keyword>
<keyword evidence="5 18" id="KW-0479">Metal-binding</keyword>
<keyword evidence="12 17" id="KW-0456">Lyase</keyword>
<feature type="binding site" evidence="18">
    <location>
        <position position="163"/>
    </location>
    <ligand>
        <name>K(+)</name>
        <dbReference type="ChEBI" id="CHEBI:29103"/>
    </ligand>
</feature>
<evidence type="ECO:0000256" key="7">
    <source>
        <dbReference type="ARBA" id="ARBA00022840"/>
    </source>
</evidence>
<dbReference type="NCBIfam" id="TIGR00196">
    <property type="entry name" value="yjeF_cterm"/>
    <property type="match status" value="1"/>
</dbReference>
<dbReference type="GO" id="GO:0046872">
    <property type="term" value="F:metal ion binding"/>
    <property type="evidence" value="ECO:0007669"/>
    <property type="project" value="UniProtKB-UniRule"/>
</dbReference>
<feature type="domain" description="YjeF N-terminal" evidence="21">
    <location>
        <begin position="10"/>
        <end position="219"/>
    </location>
</feature>
<feature type="binding site" evidence="18">
    <location>
        <position position="160"/>
    </location>
    <ligand>
        <name>(6S)-NADPHX</name>
        <dbReference type="ChEBI" id="CHEBI:64076"/>
    </ligand>
</feature>
<keyword evidence="9 18" id="KW-0630">Potassium</keyword>
<evidence type="ECO:0000256" key="4">
    <source>
        <dbReference type="ARBA" id="ARBA00009524"/>
    </source>
</evidence>
<evidence type="ECO:0000256" key="3">
    <source>
        <dbReference type="ARBA" id="ARBA00006001"/>
    </source>
</evidence>
<dbReference type="Pfam" id="PF01256">
    <property type="entry name" value="Carb_kinase"/>
    <property type="match status" value="1"/>
</dbReference>
<sequence>MIKIFETSKLKSLDQYTVDNEPISSIDLVERAAVTFANEFKRNFSKQRRVIVFAGQGNNGADALAVARLLAEESYRTEVYLFNPGQRLSPDCEENKQRILADEKVRLYEVIDDFDPPELTEHDVVIDGLFGSGLNRPLTGGYAAVVGYINQSNATVVSIDMPSGLFGEDNLSNNPDSIIRAKMTLTFEFPKLAMLLPENEAYVGRWKVLPIGLHPDIIQKTPTAYLMVTDEDMERLIRPRSRFAHKGDFGHALLVAGGKGRMGAALLAASACMHSGVGKLTVHLPQRGEMVLQTAVPEAMIDLDADRDRITTLPDSLREFDTIAIGPGIGTDERTASLLGRLLRSVDQPLLLDADALNLLARNRELMPLLPPGTVLTPHPREFDRLFGESANGYDRLHKAATTAVKHAICIVLKGAYTAVCAPQGQIYFNTTGNPGMATAGSGDVLTGVIAALMAQRYDPVKAAIIGVFLHGSAGDLAAARSSEESLVASDIVHELGRAFRMQQADD</sequence>
<comment type="function">
    <text evidence="14 19">Bifunctional enzyme that catalyzes the epimerization of the S- and R-forms of NAD(P)HX and the dehydration of the S-form of NAD(P)HX at the expense of ADP, which is converted to AMP. This allows the repair of both epimers of NAD(P)HX, a damaged form of NAD(P)H that is a result of enzymatic or heat-dependent hydration.</text>
</comment>
<dbReference type="Proteomes" id="UP000018837">
    <property type="component" value="Unassembled WGS sequence"/>
</dbReference>
<evidence type="ECO:0000313" key="22">
    <source>
        <dbReference type="EMBL" id="ETK02519.1"/>
    </source>
</evidence>
<comment type="caution">
    <text evidence="22">The sequence shown here is derived from an EMBL/GenBank/DDBJ whole genome shotgun (WGS) entry which is preliminary data.</text>
</comment>
<comment type="subunit">
    <text evidence="17">Homotetramer.</text>
</comment>
<dbReference type="GO" id="GO:0110051">
    <property type="term" value="P:metabolite repair"/>
    <property type="evidence" value="ECO:0007669"/>
    <property type="project" value="TreeGrafter"/>
</dbReference>
<reference evidence="22 23" key="1">
    <citation type="submission" date="2013-11" db="EMBL/GenBank/DDBJ databases">
        <title>Single cell genomics of uncultured Tannerella BU063 (oral taxon 286).</title>
        <authorList>
            <person name="Beall C.J."/>
            <person name="Campbell A.G."/>
            <person name="Griffen A.L."/>
            <person name="Podar M."/>
            <person name="Leys E.J."/>
        </authorList>
    </citation>
    <scope>NUCLEOTIDE SEQUENCE [LARGE SCALE GENOMIC DNA]</scope>
    <source>
        <strain evidence="22">Cell 2</strain>
    </source>
</reference>
<dbReference type="HAMAP" id="MF_01966">
    <property type="entry name" value="NADHX_epimerase"/>
    <property type="match status" value="1"/>
</dbReference>
<evidence type="ECO:0000256" key="14">
    <source>
        <dbReference type="ARBA" id="ARBA00025153"/>
    </source>
</evidence>
<keyword evidence="22" id="KW-0418">Kinase</keyword>
<dbReference type="PANTHER" id="PTHR12592:SF0">
    <property type="entry name" value="ATP-DEPENDENT (S)-NAD(P)H-HYDRATE DEHYDRATASE"/>
    <property type="match status" value="1"/>
</dbReference>
<feature type="binding site" evidence="18">
    <location>
        <begin position="58"/>
        <end position="62"/>
    </location>
    <ligand>
        <name>(6S)-NADPHX</name>
        <dbReference type="ChEBI" id="CHEBI:64076"/>
    </ligand>
</feature>
<evidence type="ECO:0000256" key="19">
    <source>
        <dbReference type="PIRNR" id="PIRNR017184"/>
    </source>
</evidence>
<dbReference type="InterPro" id="IPR029056">
    <property type="entry name" value="Ribokinase-like"/>
</dbReference>
<evidence type="ECO:0000256" key="16">
    <source>
        <dbReference type="ARBA" id="ARBA00049209"/>
    </source>
</evidence>
<dbReference type="InterPro" id="IPR036652">
    <property type="entry name" value="YjeF_N_dom_sf"/>
</dbReference>
<dbReference type="SUPFAM" id="SSF64153">
    <property type="entry name" value="YjeF N-terminal domain-like"/>
    <property type="match status" value="1"/>
</dbReference>
<dbReference type="AlphaFoldDB" id="W2C5M3"/>
<comment type="cofactor">
    <cofactor evidence="18 19">
        <name>K(+)</name>
        <dbReference type="ChEBI" id="CHEBI:29103"/>
    </cofactor>
    <text evidence="18 19">Binds 1 potassium ion per subunit.</text>
</comment>
<comment type="cofactor">
    <cofactor evidence="17">
        <name>Mg(2+)</name>
        <dbReference type="ChEBI" id="CHEBI:18420"/>
    </cofactor>
</comment>
<evidence type="ECO:0000256" key="2">
    <source>
        <dbReference type="ARBA" id="ARBA00000909"/>
    </source>
</evidence>
<evidence type="ECO:0000259" key="20">
    <source>
        <dbReference type="PROSITE" id="PS51383"/>
    </source>
</evidence>
<evidence type="ECO:0000256" key="5">
    <source>
        <dbReference type="ARBA" id="ARBA00022723"/>
    </source>
</evidence>
<dbReference type="GO" id="GO:0046496">
    <property type="term" value="P:nicotinamide nucleotide metabolic process"/>
    <property type="evidence" value="ECO:0007669"/>
    <property type="project" value="UniProtKB-UniRule"/>
</dbReference>
<evidence type="ECO:0000259" key="21">
    <source>
        <dbReference type="PROSITE" id="PS51385"/>
    </source>
</evidence>
<feature type="binding site" evidence="18">
    <location>
        <position position="127"/>
    </location>
    <ligand>
        <name>K(+)</name>
        <dbReference type="ChEBI" id="CHEBI:29103"/>
    </ligand>
</feature>
<dbReference type="NCBIfam" id="TIGR00197">
    <property type="entry name" value="yjeF_nterm"/>
    <property type="match status" value="1"/>
</dbReference>
<keyword evidence="6 17" id="KW-0547">Nucleotide-binding</keyword>
<feature type="binding site" evidence="17">
    <location>
        <position position="443"/>
    </location>
    <ligand>
        <name>AMP</name>
        <dbReference type="ChEBI" id="CHEBI:456215"/>
    </ligand>
</feature>
<dbReference type="Pfam" id="PF03853">
    <property type="entry name" value="YjeF_N"/>
    <property type="match status" value="1"/>
</dbReference>
<comment type="catalytic activity">
    <reaction evidence="15 17 19">
        <text>(6S)-NADHX + ADP = AMP + phosphate + NADH + H(+)</text>
        <dbReference type="Rhea" id="RHEA:32223"/>
        <dbReference type="ChEBI" id="CHEBI:15378"/>
        <dbReference type="ChEBI" id="CHEBI:43474"/>
        <dbReference type="ChEBI" id="CHEBI:57945"/>
        <dbReference type="ChEBI" id="CHEBI:64074"/>
        <dbReference type="ChEBI" id="CHEBI:456215"/>
        <dbReference type="ChEBI" id="CHEBI:456216"/>
        <dbReference type="EC" id="4.2.1.136"/>
    </reaction>
</comment>
<evidence type="ECO:0000256" key="12">
    <source>
        <dbReference type="ARBA" id="ARBA00023239"/>
    </source>
</evidence>
<dbReference type="InterPro" id="IPR000631">
    <property type="entry name" value="CARKD"/>
</dbReference>
<dbReference type="HAMAP" id="MF_01965">
    <property type="entry name" value="NADHX_dehydratase"/>
    <property type="match status" value="1"/>
</dbReference>
<comment type="function">
    <text evidence="17">Catalyzes the dehydration of the S-form of NAD(P)HX at the expense of ADP, which is converted to AMP. Together with NAD(P)HX epimerase, which catalyzes the epimerization of the S- and R-forms, the enzyme allows the repair of both epimers of NAD(P)HX, a damaged form of NAD(P)H that is a result of enzymatic or heat-dependent hydration.</text>
</comment>
<feature type="binding site" evidence="18">
    <location>
        <begin position="131"/>
        <end position="137"/>
    </location>
    <ligand>
        <name>(6S)-NADPHX</name>
        <dbReference type="ChEBI" id="CHEBI:64076"/>
    </ligand>
</feature>
<comment type="similarity">
    <text evidence="3 19">In the N-terminal section; belongs to the NnrE/AIBP family.</text>
</comment>
<name>W2C5M3_9BACT</name>
<dbReference type="GO" id="GO:0016301">
    <property type="term" value="F:kinase activity"/>
    <property type="evidence" value="ECO:0007669"/>
    <property type="project" value="UniProtKB-KW"/>
</dbReference>
<evidence type="ECO:0000256" key="6">
    <source>
        <dbReference type="ARBA" id="ARBA00022741"/>
    </source>
</evidence>